<dbReference type="EMBL" id="MPGH01000044">
    <property type="protein sequence ID" value="OLN94213.1"/>
    <property type="molecule type" value="Genomic_DNA"/>
</dbReference>
<reference evidence="1 2" key="1">
    <citation type="submission" date="2016-11" db="EMBL/GenBank/DDBJ databases">
        <title>Draft Genome Assembly of Colletotrichum chlorophyti a pathogen of herbaceous plants.</title>
        <authorList>
            <person name="Gan P."/>
            <person name="Narusaka M."/>
            <person name="Tsushima A."/>
            <person name="Narusaka Y."/>
            <person name="Takano Y."/>
            <person name="Shirasu K."/>
        </authorList>
    </citation>
    <scope>NUCLEOTIDE SEQUENCE [LARGE SCALE GENOMIC DNA]</scope>
    <source>
        <strain evidence="1 2">NTL11</strain>
    </source>
</reference>
<comment type="caution">
    <text evidence="1">The sequence shown here is derived from an EMBL/GenBank/DDBJ whole genome shotgun (WGS) entry which is preliminary data.</text>
</comment>
<dbReference type="AlphaFoldDB" id="A0A1Q8S0X7"/>
<sequence length="73" mass="8044">MIARNDPVLTAQIINPPTLLSNVARSVEKKKRPIQGLGISKSTTPTERYPNHACTSVSACISRVTRVAVWLTW</sequence>
<organism evidence="1 2">
    <name type="scientific">Colletotrichum chlorophyti</name>
    <dbReference type="NCBI Taxonomy" id="708187"/>
    <lineage>
        <taxon>Eukaryota</taxon>
        <taxon>Fungi</taxon>
        <taxon>Dikarya</taxon>
        <taxon>Ascomycota</taxon>
        <taxon>Pezizomycotina</taxon>
        <taxon>Sordariomycetes</taxon>
        <taxon>Hypocreomycetidae</taxon>
        <taxon>Glomerellales</taxon>
        <taxon>Glomerellaceae</taxon>
        <taxon>Colletotrichum</taxon>
    </lineage>
</organism>
<evidence type="ECO:0000313" key="2">
    <source>
        <dbReference type="Proteomes" id="UP000186583"/>
    </source>
</evidence>
<keyword evidence="2" id="KW-1185">Reference proteome</keyword>
<name>A0A1Q8S0X7_9PEZI</name>
<protein>
    <submittedName>
        <fullName evidence="1">Uncharacterized protein</fullName>
    </submittedName>
</protein>
<dbReference type="Proteomes" id="UP000186583">
    <property type="component" value="Unassembled WGS sequence"/>
</dbReference>
<proteinExistence type="predicted"/>
<gene>
    <name evidence="1" type="ORF">CCHL11_02795</name>
</gene>
<evidence type="ECO:0000313" key="1">
    <source>
        <dbReference type="EMBL" id="OLN94213.1"/>
    </source>
</evidence>
<accession>A0A1Q8S0X7</accession>